<comment type="caution">
    <text evidence="1">The sequence shown here is derived from an EMBL/GenBank/DDBJ whole genome shotgun (WGS) entry which is preliminary data.</text>
</comment>
<evidence type="ECO:0000313" key="1">
    <source>
        <dbReference type="EMBL" id="PKR47667.1"/>
    </source>
</evidence>
<reference evidence="1 2" key="1">
    <citation type="submission" date="2017-11" db="EMBL/GenBank/DDBJ databases">
        <title>Biodiversity and function of Thalassospira species in the particle-attached aromatic-hydrocarbon-degrading consortia from the surface seawater of the China South Sea.</title>
        <authorList>
            <person name="Dong C."/>
            <person name="Liu R."/>
            <person name="Shao Z."/>
        </authorList>
    </citation>
    <scope>NUCLEOTIDE SEQUENCE [LARGE SCALE GENOMIC DNA]</scope>
    <source>
        <strain evidence="1 2">139Z-12</strain>
    </source>
</reference>
<gene>
    <name evidence="1" type="ORF">CU041_18855</name>
</gene>
<proteinExistence type="predicted"/>
<sequence length="303" mass="33484">MTASLTACVTDGGPTDVKGRSLKIDDKGSFTPTESRFNTFAFLKPSSDYITDAKQRNNGQGWMETIIWDSGRSFITIEFINIAWFSDSNERRFANVDIFTKLAKKFPVSKDDFVELDVISPRTKGYFAQNDKCIVGSFTKRFKGPTPYDNDRGLPDAVVEFGTCGDKFSVSPEEFIHKIDLITEDDKKNIASAFSNVNPLPGAKKLPLTTINGSWAGLVDEFSGSVTRETAAQVEFKFSLPDESAQCTGTAVNAQKTTLTGSWELECTNGLHADGIWTNRPGQNFVASGSDTEKRRVQFELRS</sequence>
<accession>A0ABX4R426</accession>
<evidence type="ECO:0000313" key="2">
    <source>
        <dbReference type="Proteomes" id="UP000233365"/>
    </source>
</evidence>
<dbReference type="EMBL" id="PGTS01000008">
    <property type="protein sequence ID" value="PKR47667.1"/>
    <property type="molecule type" value="Genomic_DNA"/>
</dbReference>
<dbReference type="Proteomes" id="UP000233365">
    <property type="component" value="Unassembled WGS sequence"/>
</dbReference>
<keyword evidence="2" id="KW-1185">Reference proteome</keyword>
<organism evidence="1 2">
    <name type="scientific">Thalassospira povalilytica</name>
    <dbReference type="NCBI Taxonomy" id="732237"/>
    <lineage>
        <taxon>Bacteria</taxon>
        <taxon>Pseudomonadati</taxon>
        <taxon>Pseudomonadota</taxon>
        <taxon>Alphaproteobacteria</taxon>
        <taxon>Rhodospirillales</taxon>
        <taxon>Thalassospiraceae</taxon>
        <taxon>Thalassospira</taxon>
    </lineage>
</organism>
<protein>
    <submittedName>
        <fullName evidence="1">Uncharacterized protein</fullName>
    </submittedName>
</protein>
<name>A0ABX4R426_9PROT</name>